<protein>
    <submittedName>
        <fullName evidence="8">ABC transporter substrate-binding protein</fullName>
    </submittedName>
</protein>
<evidence type="ECO:0000256" key="7">
    <source>
        <dbReference type="SAM" id="SignalP"/>
    </source>
</evidence>
<dbReference type="PANTHER" id="PTHR43649:SF33">
    <property type="entry name" value="POLYGALACTURONAN_RHAMNOGALACTURONAN-BINDING PROTEIN YTCQ"/>
    <property type="match status" value="1"/>
</dbReference>
<gene>
    <name evidence="8" type="ORF">bsdtb5_09310</name>
</gene>
<evidence type="ECO:0000256" key="5">
    <source>
        <dbReference type="ARBA" id="ARBA00023288"/>
    </source>
</evidence>
<dbReference type="Pfam" id="PF01547">
    <property type="entry name" value="SBP_bac_1"/>
    <property type="match status" value="1"/>
</dbReference>
<dbReference type="PROSITE" id="PS51257">
    <property type="entry name" value="PROKAR_LIPOPROTEIN"/>
    <property type="match status" value="1"/>
</dbReference>
<evidence type="ECO:0000256" key="2">
    <source>
        <dbReference type="ARBA" id="ARBA00022729"/>
    </source>
</evidence>
<dbReference type="InterPro" id="IPR050490">
    <property type="entry name" value="Bact_solute-bd_prot1"/>
</dbReference>
<dbReference type="EMBL" id="AP024169">
    <property type="protein sequence ID" value="BCN29636.1"/>
    <property type="molecule type" value="Genomic_DNA"/>
</dbReference>
<dbReference type="Gene3D" id="3.40.190.10">
    <property type="entry name" value="Periplasmic binding protein-like II"/>
    <property type="match status" value="1"/>
</dbReference>
<dbReference type="InterPro" id="IPR006059">
    <property type="entry name" value="SBP"/>
</dbReference>
<feature type="chain" id="PRO_5039093836" evidence="7">
    <location>
        <begin position="24"/>
        <end position="469"/>
    </location>
</feature>
<feature type="compositionally biased region" description="Basic and acidic residues" evidence="6">
    <location>
        <begin position="31"/>
        <end position="44"/>
    </location>
</feature>
<keyword evidence="2 7" id="KW-0732">Signal</keyword>
<keyword evidence="4" id="KW-0564">Palmitate</keyword>
<evidence type="ECO:0000256" key="4">
    <source>
        <dbReference type="ARBA" id="ARBA00023139"/>
    </source>
</evidence>
<feature type="region of interest" description="Disordered" evidence="6">
    <location>
        <begin position="31"/>
        <end position="54"/>
    </location>
</feature>
<dbReference type="KEGG" id="ahb:bsdtb5_09310"/>
<evidence type="ECO:0000313" key="8">
    <source>
        <dbReference type="EMBL" id="BCN29636.1"/>
    </source>
</evidence>
<feature type="signal peptide" evidence="7">
    <location>
        <begin position="1"/>
        <end position="23"/>
    </location>
</feature>
<organism evidence="8 9">
    <name type="scientific">Anaeromicropila herbilytica</name>
    <dbReference type="NCBI Taxonomy" id="2785025"/>
    <lineage>
        <taxon>Bacteria</taxon>
        <taxon>Bacillati</taxon>
        <taxon>Bacillota</taxon>
        <taxon>Clostridia</taxon>
        <taxon>Lachnospirales</taxon>
        <taxon>Lachnospiraceae</taxon>
        <taxon>Anaeromicropila</taxon>
    </lineage>
</organism>
<proteinExistence type="predicted"/>
<keyword evidence="9" id="KW-1185">Reference proteome</keyword>
<dbReference type="Proteomes" id="UP000595897">
    <property type="component" value="Chromosome"/>
</dbReference>
<evidence type="ECO:0000313" key="9">
    <source>
        <dbReference type="Proteomes" id="UP000595897"/>
    </source>
</evidence>
<evidence type="ECO:0000256" key="3">
    <source>
        <dbReference type="ARBA" id="ARBA00023136"/>
    </source>
</evidence>
<keyword evidence="5" id="KW-0449">Lipoprotein</keyword>
<dbReference type="RefSeq" id="WP_271714905.1">
    <property type="nucleotide sequence ID" value="NZ_AP024169.1"/>
</dbReference>
<keyword evidence="1" id="KW-1003">Cell membrane</keyword>
<dbReference type="SUPFAM" id="SSF53850">
    <property type="entry name" value="Periplasmic binding protein-like II"/>
    <property type="match status" value="1"/>
</dbReference>
<dbReference type="PANTHER" id="PTHR43649">
    <property type="entry name" value="ARABINOSE-BINDING PROTEIN-RELATED"/>
    <property type="match status" value="1"/>
</dbReference>
<evidence type="ECO:0000256" key="6">
    <source>
        <dbReference type="SAM" id="MobiDB-lite"/>
    </source>
</evidence>
<keyword evidence="3" id="KW-0472">Membrane</keyword>
<evidence type="ECO:0000256" key="1">
    <source>
        <dbReference type="ARBA" id="ARBA00022475"/>
    </source>
</evidence>
<dbReference type="AlphaFoldDB" id="A0A7R7EIT2"/>
<name>A0A7R7EIT2_9FIRM</name>
<sequence>MKKTSKKVFTLLMVFVMILSLCACGKKTKETSSDKATTKPKEETATPEATATEDPGFDLGGRTIKIGTWFDVYYDSTHKSINDNPNVSNTETAQMQLDNVRRIEKKYNCKIQFVNLTWDGTMESINTSITAGTPDCDVYMTDLQFGPKAAASGLAQALEDFLPADSDVLKDQKIAKKLNVFGMDKDYLFTSQAIDTNGIGMAYNKTMLDELGLEDPQQLYKEGKWTWDKFEELAKACTKDNDGDGTTDVYGYGSIWTYTLPQFVLSNGGTIASTKTEGLSSPQVKEALEFINKLYTKDKAARPWNADDWNDNLNAWSDGKVAFWGTQAWVQSSFPDTKYEIHVVPYPQGPSGDGKAMTTVTGNWYMIPVGVKDPDKVYKVLEEYWDWYGDDTSLRDDTEWAEGCFQSEEDFNIIKDISTKTATDMWGGIGFDFGPEMLGMMDGSVTVSQAVETKKQVLQDLLNQIVKAD</sequence>
<reference evidence="8 9" key="1">
    <citation type="submission" date="2020-11" db="EMBL/GenBank/DDBJ databases">
        <title>Draft genome sequencing of a Lachnospiraceae strain isolated from anoxic soil subjected to BSD treatment.</title>
        <authorList>
            <person name="Uek A."/>
            <person name="Tonouchi A."/>
        </authorList>
    </citation>
    <scope>NUCLEOTIDE SEQUENCE [LARGE SCALE GENOMIC DNA]</scope>
    <source>
        <strain evidence="8 9">TB5</strain>
    </source>
</reference>
<accession>A0A7R7EIT2</accession>